<proteinExistence type="predicted"/>
<comment type="caution">
    <text evidence="2">The sequence shown here is derived from an EMBL/GenBank/DDBJ whole genome shotgun (WGS) entry which is preliminary data.</text>
</comment>
<keyword evidence="3" id="KW-1185">Reference proteome</keyword>
<evidence type="ECO:0000256" key="1">
    <source>
        <dbReference type="SAM" id="MobiDB-lite"/>
    </source>
</evidence>
<evidence type="ECO:0000313" key="2">
    <source>
        <dbReference type="EMBL" id="KAK1425462.1"/>
    </source>
</evidence>
<dbReference type="Proteomes" id="UP001229421">
    <property type="component" value="Unassembled WGS sequence"/>
</dbReference>
<feature type="compositionally biased region" description="Acidic residues" evidence="1">
    <location>
        <begin position="17"/>
        <end position="27"/>
    </location>
</feature>
<reference evidence="2" key="1">
    <citation type="journal article" date="2023" name="bioRxiv">
        <title>Improved chromosome-level genome assembly for marigold (Tagetes erecta).</title>
        <authorList>
            <person name="Jiang F."/>
            <person name="Yuan L."/>
            <person name="Wang S."/>
            <person name="Wang H."/>
            <person name="Xu D."/>
            <person name="Wang A."/>
            <person name="Fan W."/>
        </authorList>
    </citation>
    <scope>NUCLEOTIDE SEQUENCE</scope>
    <source>
        <strain evidence="2">WSJ</strain>
        <tissue evidence="2">Leaf</tissue>
    </source>
</reference>
<feature type="region of interest" description="Disordered" evidence="1">
    <location>
        <begin position="17"/>
        <end position="63"/>
    </location>
</feature>
<evidence type="ECO:0000313" key="3">
    <source>
        <dbReference type="Proteomes" id="UP001229421"/>
    </source>
</evidence>
<dbReference type="EMBL" id="JAUHHV010000005">
    <property type="protein sequence ID" value="KAK1425462.1"/>
    <property type="molecule type" value="Genomic_DNA"/>
</dbReference>
<accession>A0AAD8NYA4</accession>
<protein>
    <submittedName>
        <fullName evidence="2">Uncharacterized protein</fullName>
    </submittedName>
</protein>
<gene>
    <name evidence="2" type="ORF">QVD17_20814</name>
</gene>
<feature type="compositionally biased region" description="Basic and acidic residues" evidence="1">
    <location>
        <begin position="46"/>
        <end position="57"/>
    </location>
</feature>
<organism evidence="2 3">
    <name type="scientific">Tagetes erecta</name>
    <name type="common">African marigold</name>
    <dbReference type="NCBI Taxonomy" id="13708"/>
    <lineage>
        <taxon>Eukaryota</taxon>
        <taxon>Viridiplantae</taxon>
        <taxon>Streptophyta</taxon>
        <taxon>Embryophyta</taxon>
        <taxon>Tracheophyta</taxon>
        <taxon>Spermatophyta</taxon>
        <taxon>Magnoliopsida</taxon>
        <taxon>eudicotyledons</taxon>
        <taxon>Gunneridae</taxon>
        <taxon>Pentapetalae</taxon>
        <taxon>asterids</taxon>
        <taxon>campanulids</taxon>
        <taxon>Asterales</taxon>
        <taxon>Asteraceae</taxon>
        <taxon>Asteroideae</taxon>
        <taxon>Heliantheae alliance</taxon>
        <taxon>Tageteae</taxon>
        <taxon>Tagetes</taxon>
    </lineage>
</organism>
<name>A0AAD8NYA4_TARER</name>
<dbReference type="AlphaFoldDB" id="A0AAD8NYA4"/>
<sequence length="106" mass="11699">MGILCCCFRSPTVDHVEDEVSDHDDDVTNVHDSPLGRGAVGPTGEKGFENHQQKEPAPEPEPVLESDELIVRKSLLHNDGILSRDEECPICFEGDGVSRDELIVKF</sequence>